<proteinExistence type="inferred from homology"/>
<dbReference type="SUPFAM" id="SSF54373">
    <property type="entry name" value="FAD-linked reductases, C-terminal domain"/>
    <property type="match status" value="1"/>
</dbReference>
<dbReference type="AlphaFoldDB" id="A0A3E2H4N1"/>
<gene>
    <name evidence="5" type="ORF">B7463_g8005</name>
</gene>
<dbReference type="PANTHER" id="PTHR11552">
    <property type="entry name" value="GLUCOSE-METHANOL-CHOLINE GMC OXIDOREDUCTASE"/>
    <property type="match status" value="1"/>
</dbReference>
<accession>A0A3E2H4N1</accession>
<evidence type="ECO:0000256" key="1">
    <source>
        <dbReference type="ARBA" id="ARBA00010790"/>
    </source>
</evidence>
<organism evidence="5 6">
    <name type="scientific">Scytalidium lignicola</name>
    <name type="common">Hyphomycete</name>
    <dbReference type="NCBI Taxonomy" id="5539"/>
    <lineage>
        <taxon>Eukaryota</taxon>
        <taxon>Fungi</taxon>
        <taxon>Dikarya</taxon>
        <taxon>Ascomycota</taxon>
        <taxon>Pezizomycotina</taxon>
        <taxon>Leotiomycetes</taxon>
        <taxon>Leotiomycetes incertae sedis</taxon>
        <taxon>Scytalidium</taxon>
    </lineage>
</organism>
<keyword evidence="2" id="KW-0285">Flavoprotein</keyword>
<dbReference type="InterPro" id="IPR000172">
    <property type="entry name" value="GMC_OxRdtase_N"/>
</dbReference>
<dbReference type="InterPro" id="IPR036188">
    <property type="entry name" value="FAD/NAD-bd_sf"/>
</dbReference>
<dbReference type="GO" id="GO:0016614">
    <property type="term" value="F:oxidoreductase activity, acting on CH-OH group of donors"/>
    <property type="evidence" value="ECO:0007669"/>
    <property type="project" value="InterPro"/>
</dbReference>
<feature type="binding site" evidence="2">
    <location>
        <begin position="170"/>
        <end position="173"/>
    </location>
    <ligand>
        <name>FAD</name>
        <dbReference type="ChEBI" id="CHEBI:57692"/>
    </ligand>
</feature>
<dbReference type="Pfam" id="PF00732">
    <property type="entry name" value="GMC_oxred_N"/>
    <property type="match status" value="1"/>
</dbReference>
<dbReference type="PIRSF" id="PIRSF000137">
    <property type="entry name" value="Alcohol_oxidase"/>
    <property type="match status" value="1"/>
</dbReference>
<comment type="caution">
    <text evidence="5">The sequence shown here is derived from an EMBL/GenBank/DDBJ whole genome shotgun (WGS) entry which is preliminary data.</text>
</comment>
<sequence length="678" mass="72848">MKKKAQSVSTSAKSPSTMVSRGITKGLALALTLSGLSNGLPQKRAGTPIINLPTYDYVVVGSGPGGGPVAARLALAGYKVLLMDAGDDEGNAPVQEIPLLSLQSTEFPPQEWDYFVQHYDNQTQAELDSKYTWQLPNGTKYVGQDPPSGSTPLGIFYPRAGTLGGCAGHNVMVTITPQESDWENVVSVTGDESWAADSMLQYWERLEDNLYLPNGTAGHGFNGWFQNSLAQVDLFLNDPQMSNLINAAATVVSDGITAMSTTLQQYLTTDVNSDTPSRDFTEGLFRIPEAVKQPSWDRAGPRDFIEQVVNAVNPDGSRKYFLDVRLETLATKIVFDQSGPVPKASGGEFLSGRSLYSADPRHTSTTAPNGKGTVSVTREVIISAGTFNTPQLWKLSGVGSAAELEQFNIPVVVDLPGVGTGMQDRYEVSVIAESQVDFEMFNGCTLLQTSDDPCLLQWENNHTSPGIYSSNGIVLGIPVKTSVAAPDTADVIVVELPANFHGYFPGYSSQAFTDTKHMAFIVLKAHSRNDAGIVSLRSNSPQDTPIINFHSFQNGGDNDVQAVYEGIEFARRIYGNASLTDTWTEVIPGAGVQTENEVKEFIRRDAWGHHACCSARIGADSDSTAVLDSNFKVRGTAGLRVVDASVFPAIPGYFIVSAVYMISEKAAAVIIADAKASP</sequence>
<comment type="similarity">
    <text evidence="1">Belongs to the GMC oxidoreductase family.</text>
</comment>
<dbReference type="EMBL" id="NCSJ02000167">
    <property type="protein sequence ID" value="RFU28350.1"/>
    <property type="molecule type" value="Genomic_DNA"/>
</dbReference>
<dbReference type="SUPFAM" id="SSF51905">
    <property type="entry name" value="FAD/NAD(P)-binding domain"/>
    <property type="match status" value="1"/>
</dbReference>
<evidence type="ECO:0000259" key="4">
    <source>
        <dbReference type="Pfam" id="PF05199"/>
    </source>
</evidence>
<dbReference type="InterPro" id="IPR007867">
    <property type="entry name" value="GMC_OxRtase_C"/>
</dbReference>
<evidence type="ECO:0008006" key="7">
    <source>
        <dbReference type="Google" id="ProtNLM"/>
    </source>
</evidence>
<evidence type="ECO:0000259" key="3">
    <source>
        <dbReference type="Pfam" id="PF00732"/>
    </source>
</evidence>
<dbReference type="GO" id="GO:0050660">
    <property type="term" value="F:flavin adenine dinucleotide binding"/>
    <property type="evidence" value="ECO:0007669"/>
    <property type="project" value="InterPro"/>
</dbReference>
<dbReference type="OMA" id="HACCSAR"/>
<dbReference type="Pfam" id="PF05199">
    <property type="entry name" value="GMC_oxred_C"/>
    <property type="match status" value="1"/>
</dbReference>
<feature type="non-terminal residue" evidence="5">
    <location>
        <position position="1"/>
    </location>
</feature>
<feature type="domain" description="Glucose-methanol-choline oxidoreductase N-terminal" evidence="3">
    <location>
        <begin position="369"/>
        <end position="425"/>
    </location>
</feature>
<dbReference type="OrthoDB" id="269227at2759"/>
<dbReference type="Gene3D" id="3.30.560.10">
    <property type="entry name" value="Glucose Oxidase, domain 3"/>
    <property type="match status" value="1"/>
</dbReference>
<feature type="domain" description="Glucose-methanol-choline oxidoreductase C-terminal" evidence="4">
    <location>
        <begin position="531"/>
        <end position="662"/>
    </location>
</feature>
<dbReference type="InterPro" id="IPR012132">
    <property type="entry name" value="GMC_OxRdtase"/>
</dbReference>
<protein>
    <recommendedName>
        <fullName evidence="7">Glucose-methanol-choline oxidoreductase N-terminal domain-containing protein</fullName>
    </recommendedName>
</protein>
<dbReference type="PANTHER" id="PTHR11552:SF213">
    <property type="entry name" value="DEHYDROGENASE, PUTATIVE-RELATED"/>
    <property type="match status" value="1"/>
</dbReference>
<evidence type="ECO:0000313" key="5">
    <source>
        <dbReference type="EMBL" id="RFU28350.1"/>
    </source>
</evidence>
<reference evidence="5 6" key="1">
    <citation type="submission" date="2018-05" db="EMBL/GenBank/DDBJ databases">
        <title>Draft genome sequence of Scytalidium lignicola DSM 105466, a ubiquitous saprotrophic fungus.</title>
        <authorList>
            <person name="Buettner E."/>
            <person name="Gebauer A.M."/>
            <person name="Hofrichter M."/>
            <person name="Liers C."/>
            <person name="Kellner H."/>
        </authorList>
    </citation>
    <scope>NUCLEOTIDE SEQUENCE [LARGE SCALE GENOMIC DNA]</scope>
    <source>
        <strain evidence="5 6">DSM 105466</strain>
    </source>
</reference>
<dbReference type="STRING" id="5539.A0A3E2H4N1"/>
<evidence type="ECO:0000256" key="2">
    <source>
        <dbReference type="PIRSR" id="PIRSR000137-2"/>
    </source>
</evidence>
<comment type="cofactor">
    <cofactor evidence="2">
        <name>FAD</name>
        <dbReference type="ChEBI" id="CHEBI:57692"/>
    </cofactor>
</comment>
<dbReference type="Proteomes" id="UP000258309">
    <property type="component" value="Unassembled WGS sequence"/>
</dbReference>
<name>A0A3E2H4N1_SCYLI</name>
<dbReference type="Gene3D" id="3.50.50.60">
    <property type="entry name" value="FAD/NAD(P)-binding domain"/>
    <property type="match status" value="1"/>
</dbReference>
<keyword evidence="2" id="KW-0274">FAD</keyword>
<keyword evidence="6" id="KW-1185">Reference proteome</keyword>
<feature type="non-terminal residue" evidence="5">
    <location>
        <position position="678"/>
    </location>
</feature>
<evidence type="ECO:0000313" key="6">
    <source>
        <dbReference type="Proteomes" id="UP000258309"/>
    </source>
</evidence>